<sequence length="724" mass="81058">MGGANSKVDFSKLTRSSRITSGKELVASTKDVREMADSLFRFMYDEFGEKEVMDMAMDPEKYVIALSDLITTKFEVIGYITKNNQMGELYFAKYTDLNPLISKPDLLQSEKERLQKNQRENSMMIAFYYVRLFQILGSLLIVIKDIKFEIPVEGANPINLGSKESVGYSGRPSLQQGTRLPRFQPGYYPQSGGAVTNQALGAYEFLRLYMDKVQEGDPIRQLFTARPKAILFKITSNLYFEFDPTDQQINISTTIKQRFLLRTKGGSTALQDYDSTVITISPVPPAFKSLEEFTRVEDINRYIPYSVTIGIKPKSVQQASNKTPYPVLFEKRTDISQQDDEIRRGVKYKINDALGITGAGSFVSSARTLTRTNSSGTRNIGEIFENALIAYTVSISNDKDLRLFTSTDRDSQSREVSQRKIGQLKDKLENNLLDEVYQIMKKGTQPKTGEKIVPFQSHCISRALQLLDTKSISELIPTTAKTSVCKFSIGEKTVPTIGQYEPIKSLAQLYGKINPADFKKSERVLQAFVKYRGPAGDVIPPGALSMSNLKGADQKNEVNDLQSAIDRLNKAFNYLETKLEVVDGIMTIPVKRPKECKTTEEIEVGSQPTALAMQSYAQQLMAFHVNQTIEISKFLQTIFDVKKDSGTGRWIVKGPREDYMFAGFPVLDQLTNQARELLVDYYSGCETLYQKGVKAWVDGLPKSTNAKANRPAGLNAAAPAIIAP</sequence>
<dbReference type="AlphaFoldDB" id="A0A6C0K9B5"/>
<evidence type="ECO:0000256" key="1">
    <source>
        <dbReference type="SAM" id="Coils"/>
    </source>
</evidence>
<proteinExistence type="predicted"/>
<keyword evidence="1" id="KW-0175">Coiled coil</keyword>
<dbReference type="EMBL" id="MN740828">
    <property type="protein sequence ID" value="QHU13993.1"/>
    <property type="molecule type" value="Genomic_DNA"/>
</dbReference>
<name>A0A6C0K9B5_9ZZZZ</name>
<protein>
    <submittedName>
        <fullName evidence="2">Uncharacterized protein</fullName>
    </submittedName>
</protein>
<reference evidence="2" key="1">
    <citation type="journal article" date="2020" name="Nature">
        <title>Giant virus diversity and host interactions through global metagenomics.</title>
        <authorList>
            <person name="Schulz F."/>
            <person name="Roux S."/>
            <person name="Paez-Espino D."/>
            <person name="Jungbluth S."/>
            <person name="Walsh D.A."/>
            <person name="Denef V.J."/>
            <person name="McMahon K.D."/>
            <person name="Konstantinidis K.T."/>
            <person name="Eloe-Fadrosh E.A."/>
            <person name="Kyrpides N.C."/>
            <person name="Woyke T."/>
        </authorList>
    </citation>
    <scope>NUCLEOTIDE SEQUENCE</scope>
    <source>
        <strain evidence="2">GVMAG-S-1101182-85</strain>
    </source>
</reference>
<evidence type="ECO:0000313" key="2">
    <source>
        <dbReference type="EMBL" id="QHU13993.1"/>
    </source>
</evidence>
<accession>A0A6C0K9B5</accession>
<feature type="coiled-coil region" evidence="1">
    <location>
        <begin position="551"/>
        <end position="578"/>
    </location>
</feature>
<organism evidence="2">
    <name type="scientific">viral metagenome</name>
    <dbReference type="NCBI Taxonomy" id="1070528"/>
    <lineage>
        <taxon>unclassified sequences</taxon>
        <taxon>metagenomes</taxon>
        <taxon>organismal metagenomes</taxon>
    </lineage>
</organism>